<feature type="transmembrane region" description="Helical" evidence="7">
    <location>
        <begin position="78"/>
        <end position="106"/>
    </location>
</feature>
<dbReference type="KEGG" id="smao:CAG99_20475"/>
<dbReference type="RefSeq" id="WP_086160738.1">
    <property type="nucleotide sequence ID" value="NZ_CP021121.1"/>
</dbReference>
<evidence type="ECO:0000256" key="2">
    <source>
        <dbReference type="ARBA" id="ARBA00005779"/>
    </source>
</evidence>
<evidence type="ECO:0000256" key="4">
    <source>
        <dbReference type="ARBA" id="ARBA00022692"/>
    </source>
</evidence>
<dbReference type="OrthoDB" id="5191770at2"/>
<keyword evidence="9" id="KW-1185">Reference proteome</keyword>
<evidence type="ECO:0000256" key="5">
    <source>
        <dbReference type="ARBA" id="ARBA00022989"/>
    </source>
</evidence>
<dbReference type="GO" id="GO:0005886">
    <property type="term" value="C:plasma membrane"/>
    <property type="evidence" value="ECO:0007669"/>
    <property type="project" value="UniProtKB-SubCell"/>
</dbReference>
<evidence type="ECO:0000256" key="3">
    <source>
        <dbReference type="ARBA" id="ARBA00022475"/>
    </source>
</evidence>
<protein>
    <recommendedName>
        <fullName evidence="10">DUF350 domain-containing protein</fullName>
    </recommendedName>
</protein>
<dbReference type="AlphaFoldDB" id="A0A1W7D1V0"/>
<feature type="transmembrane region" description="Helical" evidence="7">
    <location>
        <begin position="126"/>
        <end position="145"/>
    </location>
</feature>
<evidence type="ECO:0000256" key="7">
    <source>
        <dbReference type="SAM" id="Phobius"/>
    </source>
</evidence>
<dbReference type="Pfam" id="PF03994">
    <property type="entry name" value="DUF350"/>
    <property type="match status" value="1"/>
</dbReference>
<evidence type="ECO:0000256" key="6">
    <source>
        <dbReference type="ARBA" id="ARBA00023136"/>
    </source>
</evidence>
<name>A0A1W7D1V0_9ACTN</name>
<comment type="similarity">
    <text evidence="2">Belongs to the UPF0719 family.</text>
</comment>
<keyword evidence="6 7" id="KW-0472">Membrane</keyword>
<dbReference type="Proteomes" id="UP000194218">
    <property type="component" value="Chromosome"/>
</dbReference>
<proteinExistence type="inferred from homology"/>
<keyword evidence="3" id="KW-1003">Cell membrane</keyword>
<evidence type="ECO:0000256" key="1">
    <source>
        <dbReference type="ARBA" id="ARBA00004651"/>
    </source>
</evidence>
<evidence type="ECO:0008006" key="10">
    <source>
        <dbReference type="Google" id="ProtNLM"/>
    </source>
</evidence>
<dbReference type="InterPro" id="IPR007140">
    <property type="entry name" value="DUF350"/>
</dbReference>
<accession>A0A1W7D1V0</accession>
<keyword evidence="5 7" id="KW-1133">Transmembrane helix</keyword>
<evidence type="ECO:0000313" key="8">
    <source>
        <dbReference type="EMBL" id="ARQ70899.1"/>
    </source>
</evidence>
<reference evidence="8 9" key="1">
    <citation type="submission" date="2017-05" db="EMBL/GenBank/DDBJ databases">
        <title>Complete genome sequence of Streptomyces sp. SCSIO 03032 revealed the diverse biosynthetic pathways for its bioactive secondary metabolites.</title>
        <authorList>
            <person name="Ma L."/>
            <person name="Zhu Y."/>
            <person name="Zhang W."/>
            <person name="Zhang G."/>
            <person name="Tian X."/>
            <person name="Zhang S."/>
            <person name="Zhang C."/>
        </authorList>
    </citation>
    <scope>NUCLEOTIDE SEQUENCE [LARGE SCALE GENOMIC DNA]</scope>
    <source>
        <strain evidence="8 9">SCSIO 03032</strain>
    </source>
</reference>
<comment type="subcellular location">
    <subcellularLocation>
        <location evidence="1">Cell membrane</location>
        <topology evidence="1">Multi-pass membrane protein</topology>
    </subcellularLocation>
</comment>
<dbReference type="EMBL" id="CP021121">
    <property type="protein sequence ID" value="ARQ70899.1"/>
    <property type="molecule type" value="Genomic_DNA"/>
</dbReference>
<evidence type="ECO:0000313" key="9">
    <source>
        <dbReference type="Proteomes" id="UP000194218"/>
    </source>
</evidence>
<feature type="transmembrane region" description="Helical" evidence="7">
    <location>
        <begin position="49"/>
        <end position="66"/>
    </location>
</feature>
<keyword evidence="4 7" id="KW-0812">Transmembrane</keyword>
<gene>
    <name evidence="8" type="ORF">CAG99_20475</name>
</gene>
<sequence>MVGDIFQSAGEAVLYGVVGFAVMAVAFCALDLVTPGHLAKVVWKDRNKGAAVVLGGEMLGVGWVIAQAVRASESEDGLGYGLLSTGLYGLAGVLVMTLAFAVVGAITPGPMGAMVLEDQDDRPHPAAWVQGAVYVGTALMVGAALS</sequence>
<feature type="transmembrane region" description="Helical" evidence="7">
    <location>
        <begin position="12"/>
        <end position="34"/>
    </location>
</feature>
<organism evidence="8 9">
    <name type="scientific">Streptomyces marincola</name>
    <dbReference type="NCBI Taxonomy" id="2878388"/>
    <lineage>
        <taxon>Bacteria</taxon>
        <taxon>Bacillati</taxon>
        <taxon>Actinomycetota</taxon>
        <taxon>Actinomycetes</taxon>
        <taxon>Kitasatosporales</taxon>
        <taxon>Streptomycetaceae</taxon>
        <taxon>Streptomyces</taxon>
    </lineage>
</organism>